<proteinExistence type="predicted"/>
<evidence type="ECO:0000313" key="2">
    <source>
        <dbReference type="Proteomes" id="UP000254978"/>
    </source>
</evidence>
<reference evidence="1 2" key="1">
    <citation type="submission" date="2018-06" db="EMBL/GenBank/DDBJ databases">
        <authorList>
            <consortium name="Pathogen Informatics"/>
            <person name="Doyle S."/>
        </authorList>
    </citation>
    <scope>NUCLEOTIDE SEQUENCE [LARGE SCALE GENOMIC DNA]</scope>
    <source>
        <strain evidence="1 2">NCTC10821</strain>
    </source>
</reference>
<dbReference type="SUPFAM" id="SSF51604">
    <property type="entry name" value="Enolase C-terminal domain-like"/>
    <property type="match status" value="1"/>
</dbReference>
<dbReference type="Gene3D" id="3.30.390.10">
    <property type="entry name" value="Enolase-like, N-terminal domain"/>
    <property type="match status" value="1"/>
</dbReference>
<sequence length="315" mass="32815">MSERDCRGEASDEIVPCVKTLIDFDNAAVVALPVTPGHSEPGPRECVLLEGPQGWGEFSPPADADDDVRWLTAAVEPGTVGWPDAVRGRVPVAVQVPAVDPAQAHELVRMSGCRTAEVSAGGDTVSRLEAVRDALGSGGRIRVVVAHAGDAETDLRRWGELEFVALPAAIAAEVRRRVDVPVAVEVGRVGIAAADVAVLSSASSGGVRRALRIAETVGVPCVVRAGRASSVGLAGEVALAGALPELPYACAVSRPAWVTGDVAAASRALIPVDGYVPVAPMSPAPQPELLDRWALTDHQAVERWRARLSRAQEAL</sequence>
<dbReference type="Proteomes" id="UP000254978">
    <property type="component" value="Unassembled WGS sequence"/>
</dbReference>
<gene>
    <name evidence="1" type="primary">menC</name>
    <name evidence="1" type="ORF">NCTC10821_03435</name>
</gene>
<dbReference type="Gene3D" id="3.20.20.120">
    <property type="entry name" value="Enolase-like C-terminal domain"/>
    <property type="match status" value="1"/>
</dbReference>
<dbReference type="InterPro" id="IPR036849">
    <property type="entry name" value="Enolase-like_C_sf"/>
</dbReference>
<evidence type="ECO:0000313" key="1">
    <source>
        <dbReference type="EMBL" id="STZ59897.1"/>
    </source>
</evidence>
<keyword evidence="2" id="KW-1185">Reference proteome</keyword>
<accession>A0A378TIC0</accession>
<dbReference type="InterPro" id="IPR029017">
    <property type="entry name" value="Enolase-like_N"/>
</dbReference>
<dbReference type="Pfam" id="PF18374">
    <property type="entry name" value="Enolase_like_N"/>
    <property type="match status" value="1"/>
</dbReference>
<name>A0A378TIC0_9MYCO</name>
<organism evidence="1 2">
    <name type="scientific">Mycolicibacterium tokaiense</name>
    <dbReference type="NCBI Taxonomy" id="39695"/>
    <lineage>
        <taxon>Bacteria</taxon>
        <taxon>Bacillati</taxon>
        <taxon>Actinomycetota</taxon>
        <taxon>Actinomycetes</taxon>
        <taxon>Mycobacteriales</taxon>
        <taxon>Mycobacteriaceae</taxon>
        <taxon>Mycolicibacterium</taxon>
    </lineage>
</organism>
<dbReference type="EMBL" id="UGQT01000001">
    <property type="protein sequence ID" value="STZ59897.1"/>
    <property type="molecule type" value="Genomic_DNA"/>
</dbReference>
<protein>
    <submittedName>
        <fullName evidence="1">O-succinylbenzoate-CoA synthase</fullName>
    </submittedName>
</protein>
<dbReference type="AlphaFoldDB" id="A0A378TIC0"/>